<feature type="coiled-coil region" evidence="4">
    <location>
        <begin position="14"/>
        <end position="48"/>
    </location>
</feature>
<keyword evidence="1 3" id="KW-0853">WD repeat</keyword>
<dbReference type="InterPro" id="IPR020472">
    <property type="entry name" value="WD40_PAC1"/>
</dbReference>
<evidence type="ECO:0000313" key="6">
    <source>
        <dbReference type="EMBL" id="KAK4538672.1"/>
    </source>
</evidence>
<keyword evidence="2" id="KW-0677">Repeat</keyword>
<accession>A0AAV9J288</accession>
<feature type="region of interest" description="Disordered" evidence="5">
    <location>
        <begin position="507"/>
        <end position="529"/>
    </location>
</feature>
<dbReference type="InterPro" id="IPR019775">
    <property type="entry name" value="WD40_repeat_CS"/>
</dbReference>
<feature type="compositionally biased region" description="Low complexity" evidence="5">
    <location>
        <begin position="294"/>
        <end position="317"/>
    </location>
</feature>
<dbReference type="PROSITE" id="PS00678">
    <property type="entry name" value="WD_REPEATS_1"/>
    <property type="match status" value="1"/>
</dbReference>
<name>A0AAV9J288_CYACA</name>
<protein>
    <submittedName>
        <fullName evidence="6">Uncharacterized protein</fullName>
    </submittedName>
</protein>
<keyword evidence="7" id="KW-1185">Reference proteome</keyword>
<dbReference type="EMBL" id="JANCYW010000019">
    <property type="protein sequence ID" value="KAK4538672.1"/>
    <property type="molecule type" value="Genomic_DNA"/>
</dbReference>
<dbReference type="InterPro" id="IPR001680">
    <property type="entry name" value="WD40_rpt"/>
</dbReference>
<dbReference type="PRINTS" id="PR00320">
    <property type="entry name" value="GPROTEINBRPT"/>
</dbReference>
<keyword evidence="4" id="KW-0175">Coiled coil</keyword>
<dbReference type="PROSITE" id="PS50082">
    <property type="entry name" value="WD_REPEATS_2"/>
    <property type="match status" value="3"/>
</dbReference>
<reference evidence="6 7" key="1">
    <citation type="submission" date="2022-07" db="EMBL/GenBank/DDBJ databases">
        <title>Genome-wide signatures of adaptation to extreme environments.</title>
        <authorList>
            <person name="Cho C.H."/>
            <person name="Yoon H.S."/>
        </authorList>
    </citation>
    <scope>NUCLEOTIDE SEQUENCE [LARGE SCALE GENOMIC DNA]</scope>
    <source>
        <strain evidence="6 7">DBV 063 E5</strain>
    </source>
</reference>
<organism evidence="6 7">
    <name type="scientific">Cyanidium caldarium</name>
    <name type="common">Red alga</name>
    <dbReference type="NCBI Taxonomy" id="2771"/>
    <lineage>
        <taxon>Eukaryota</taxon>
        <taxon>Rhodophyta</taxon>
        <taxon>Bangiophyceae</taxon>
        <taxon>Cyanidiales</taxon>
        <taxon>Cyanidiaceae</taxon>
        <taxon>Cyanidium</taxon>
    </lineage>
</organism>
<sequence length="600" mass="63372">MSEVEGEAYHKRQLELVIKERKVLQERLEALERENRDLRRSVFELSVRRSATAAASGTLDLSSLYGAVDAFVVGGAVDGVADRSPRGVDTDAADALRRSTLESGTGTAPAPLGLSASSGDRSGTTTPGEALASPTAGTARANTGRDAGVAFRFNLSGHAAAVYALAWSRCGRLLASGSFDRSIRVWEVERAVGAQCVLTDAHSVSVSDLCWPAESRSLLSTGFDHCVREWDVSGSSGAGDGSAHGKLVHEWDVKVGLLQCLALDDGDDRVIYAGSTARAVYRIDRRTAQPHLFTGGSNSSSSSSTSQGSSPSTKASGTPVAELLGRGSDGDGAVDAPLGMVNTLASPEPHWLIVGDSNGIIRFYDVRRPEAAVQWHRIGDEGKPIAHLQVARSGRYLAVNAFDDVLRLYDRGVLVRRSRNSTISPQLNELRALRGHRNGNMPLRCSMYEGERWAGGVERAGDAAGNAATSAVVAGNSGGGNGGDYHHTTDVARADAFAAAERHDAVATTDADAASNTRSRPPRSWSRPLLSQNAWPLDASLTVACASADARIYLYDCGLAQGELVQVLEGHAQRVYAVAFHPQDPILASCSADGTVKVWA</sequence>
<dbReference type="InterPro" id="IPR015943">
    <property type="entry name" value="WD40/YVTN_repeat-like_dom_sf"/>
</dbReference>
<dbReference type="PANTHER" id="PTHR19848">
    <property type="entry name" value="WD40 REPEAT PROTEIN"/>
    <property type="match status" value="1"/>
</dbReference>
<dbReference type="Gene3D" id="2.130.10.10">
    <property type="entry name" value="YVTN repeat-like/Quinoprotein amine dehydrogenase"/>
    <property type="match status" value="2"/>
</dbReference>
<evidence type="ECO:0000313" key="7">
    <source>
        <dbReference type="Proteomes" id="UP001301350"/>
    </source>
</evidence>
<dbReference type="SMART" id="SM00320">
    <property type="entry name" value="WD40"/>
    <property type="match status" value="6"/>
</dbReference>
<evidence type="ECO:0000256" key="5">
    <source>
        <dbReference type="SAM" id="MobiDB-lite"/>
    </source>
</evidence>
<dbReference type="SUPFAM" id="SSF50978">
    <property type="entry name" value="WD40 repeat-like"/>
    <property type="match status" value="1"/>
</dbReference>
<feature type="repeat" description="WD" evidence="3">
    <location>
        <begin position="568"/>
        <end position="600"/>
    </location>
</feature>
<feature type="compositionally biased region" description="Polar residues" evidence="5">
    <location>
        <begin position="115"/>
        <end position="127"/>
    </location>
</feature>
<proteinExistence type="predicted"/>
<dbReference type="AlphaFoldDB" id="A0AAV9J288"/>
<evidence type="ECO:0000256" key="1">
    <source>
        <dbReference type="ARBA" id="ARBA00022574"/>
    </source>
</evidence>
<evidence type="ECO:0000256" key="2">
    <source>
        <dbReference type="ARBA" id="ARBA00022737"/>
    </source>
</evidence>
<dbReference type="Proteomes" id="UP001301350">
    <property type="component" value="Unassembled WGS sequence"/>
</dbReference>
<evidence type="ECO:0000256" key="4">
    <source>
        <dbReference type="SAM" id="Coils"/>
    </source>
</evidence>
<dbReference type="PANTHER" id="PTHR19848:SF8">
    <property type="entry name" value="F-BOX AND WD REPEAT DOMAIN CONTAINING 7"/>
    <property type="match status" value="1"/>
</dbReference>
<dbReference type="PROSITE" id="PS50294">
    <property type="entry name" value="WD_REPEATS_REGION"/>
    <property type="match status" value="2"/>
</dbReference>
<feature type="repeat" description="WD" evidence="3">
    <location>
        <begin position="155"/>
        <end position="189"/>
    </location>
</feature>
<feature type="repeat" description="WD" evidence="3">
    <location>
        <begin position="199"/>
        <end position="233"/>
    </location>
</feature>
<feature type="region of interest" description="Disordered" evidence="5">
    <location>
        <begin position="292"/>
        <end position="328"/>
    </location>
</feature>
<evidence type="ECO:0000256" key="3">
    <source>
        <dbReference type="PROSITE-ProRule" id="PRU00221"/>
    </source>
</evidence>
<comment type="caution">
    <text evidence="6">The sequence shown here is derived from an EMBL/GenBank/DDBJ whole genome shotgun (WGS) entry which is preliminary data.</text>
</comment>
<feature type="region of interest" description="Disordered" evidence="5">
    <location>
        <begin position="99"/>
        <end position="140"/>
    </location>
</feature>
<dbReference type="Pfam" id="PF00400">
    <property type="entry name" value="WD40"/>
    <property type="match status" value="3"/>
</dbReference>
<gene>
    <name evidence="6" type="ORF">CDCA_CDCA19G4697</name>
</gene>
<dbReference type="InterPro" id="IPR036322">
    <property type="entry name" value="WD40_repeat_dom_sf"/>
</dbReference>